<evidence type="ECO:0000256" key="11">
    <source>
        <dbReference type="ARBA" id="ARBA00023136"/>
    </source>
</evidence>
<dbReference type="PANTHER" id="PTHR43047">
    <property type="entry name" value="TWO-COMPONENT HISTIDINE PROTEIN KINASE"/>
    <property type="match status" value="1"/>
</dbReference>
<dbReference type="SMART" id="SM00388">
    <property type="entry name" value="HisKA"/>
    <property type="match status" value="1"/>
</dbReference>
<dbReference type="FunFam" id="3.30.565.10:FF:000010">
    <property type="entry name" value="Sensor histidine kinase RcsC"/>
    <property type="match status" value="1"/>
</dbReference>
<dbReference type="InterPro" id="IPR016132">
    <property type="entry name" value="Phyto_chromo_attachment"/>
</dbReference>
<reference evidence="23" key="1">
    <citation type="submission" date="2019-10" db="EMBL/GenBank/DDBJ databases">
        <authorList>
            <consortium name="Genoscope - CEA"/>
            <person name="William W."/>
        </authorList>
    </citation>
    <scope>NUCLEOTIDE SEQUENCE [LARGE SCALE GENOMIC DNA]</scope>
    <source>
        <strain evidence="23">BBR_PRJEB10994</strain>
    </source>
</reference>
<dbReference type="Gene3D" id="3.10.580.10">
    <property type="entry name" value="CBS-domain"/>
    <property type="match status" value="2"/>
</dbReference>
<evidence type="ECO:0000256" key="5">
    <source>
        <dbReference type="ARBA" id="ARBA00022553"/>
    </source>
</evidence>
<dbReference type="SMART" id="SM00116">
    <property type="entry name" value="CBS"/>
    <property type="match status" value="4"/>
</dbReference>
<dbReference type="PRINTS" id="PR00344">
    <property type="entry name" value="BCTRLSENSOR"/>
</dbReference>
<dbReference type="Pfam" id="PF00512">
    <property type="entry name" value="HisKA"/>
    <property type="match status" value="1"/>
</dbReference>
<dbReference type="RefSeq" id="WP_083617117.1">
    <property type="nucleotide sequence ID" value="NZ_LR734998.1"/>
</dbReference>
<evidence type="ECO:0000256" key="14">
    <source>
        <dbReference type="PROSITE-ProRule" id="PRU00169"/>
    </source>
</evidence>
<dbReference type="InterPro" id="IPR000700">
    <property type="entry name" value="PAS-assoc_C"/>
</dbReference>
<dbReference type="InterPro" id="IPR011006">
    <property type="entry name" value="CheY-like_superfamily"/>
</dbReference>
<feature type="domain" description="PAS" evidence="20">
    <location>
        <begin position="349"/>
        <end position="420"/>
    </location>
</feature>
<dbReference type="GO" id="GO:0009927">
    <property type="term" value="F:histidine phosphotransfer kinase activity"/>
    <property type="evidence" value="ECO:0007669"/>
    <property type="project" value="TreeGrafter"/>
</dbReference>
<feature type="domain" description="Phytochrome chromophore attachment site" evidence="17">
    <location>
        <begin position="494"/>
        <end position="637"/>
    </location>
</feature>
<dbReference type="InterPro" id="IPR000644">
    <property type="entry name" value="CBS_dom"/>
</dbReference>
<dbReference type="InterPro" id="IPR003594">
    <property type="entry name" value="HATPase_dom"/>
</dbReference>
<dbReference type="InterPro" id="IPR001789">
    <property type="entry name" value="Sig_transdc_resp-reg_receiver"/>
</dbReference>
<dbReference type="CDD" id="cd16922">
    <property type="entry name" value="HATPase_EvgS-ArcB-TorS-like"/>
    <property type="match status" value="1"/>
</dbReference>
<dbReference type="NCBIfam" id="TIGR00229">
    <property type="entry name" value="sensory_box"/>
    <property type="match status" value="3"/>
</dbReference>
<evidence type="ECO:0000256" key="10">
    <source>
        <dbReference type="ARBA" id="ARBA00023012"/>
    </source>
</evidence>
<dbReference type="PROSITE" id="PS50112">
    <property type="entry name" value="PAS"/>
    <property type="match status" value="2"/>
</dbReference>
<keyword evidence="9" id="KW-0067">ATP-binding</keyword>
<protein>
    <recommendedName>
        <fullName evidence="13">Circadian input-output histidine kinase CikA</fullName>
        <ecNumber evidence="4">2.7.13.3</ecNumber>
    </recommendedName>
</protein>
<dbReference type="PROSITE" id="PS50109">
    <property type="entry name" value="HIS_KIN"/>
    <property type="match status" value="1"/>
</dbReference>
<evidence type="ECO:0000256" key="6">
    <source>
        <dbReference type="ARBA" id="ARBA00022679"/>
    </source>
</evidence>
<dbReference type="Pfam" id="PF00571">
    <property type="entry name" value="CBS"/>
    <property type="match status" value="3"/>
</dbReference>
<dbReference type="EC" id="2.7.13.3" evidence="4"/>
<feature type="domain" description="Phytochrome chromophore attachment site" evidence="17">
    <location>
        <begin position="705"/>
        <end position="843"/>
    </location>
</feature>
<dbReference type="Pfam" id="PF01590">
    <property type="entry name" value="GAF"/>
    <property type="match status" value="2"/>
</dbReference>
<sequence>MSSDSDNLFISPLQKAITTDPLTVMPETILSEAIAIFNQSQTTCLLTPNSLAINQGKTCLIVTVDHRPIGILTHRDIVRLIAQQVDLKSLTVREVMTQPVITLQQTEFSHLSTTLNLLQKHKVRHLPLVNPDGKLVGLLTHRDLKNALEPTDLLKLRTIEEVMTSKVVQAPVNISLLKLAELINSAQVSCVVLVEEKICNQQPLKIPMGLLTEGDIIKFQALGLDWNLEAKSFMSTPVFCLKPNDTLLAAHLLMQKHHINRIPIVDDRGELRGIITPTSILQGINPIDLLELVNVLRQKVNNLEVQKLQLLQSQNTKLEEKIQERTNALKRANQKLKDEIQERNLIEAKMALQASLLDQVQNAIIATDLEGIIIYWNQYAQTLYQWTAKEALGNNIINFFVPLDQQDLAEEIVYEVINKGYWEGEFTTSRKDGSTLPIHVFDTLIRDQAGNPIGLVGISFDISERKKAEQQLHQRVQRERLFYQTALHIRQSLNLTDILNNAVVDIRTILNCDRVLVYEFDSTFNGTIVAESVGEGWTSCLGMYLEDICFKAGGALDYLQGKKIAINNIQTANLSECHEQLLTRLQVKSNLVVPILIQDQNRENGNFIWGLLIAHQCSSPRNWQPSELELLDEIAVQLSIGIQQSQLYQTAEMEIKERQKIEHKLRILNQQLETRILDRTAKLERQERKSRLFAEIALKIRQSLDIDQILQTTVTEVQNILGCDRVLIYRVFDNGTGKTIAESVLPGWNSILNVDFPEEVFPLEYQQLYSNRTVKAIADIYQTYQETTPCLVEFLQEWKIKAKLIVPIIQNNIFWGFMIAHHCVSPRKWTDFEIELMREIADQVGVALEQAQLVETLREREQFIESIADSSPNILYLYDVEQNRSIYNSRSLTNILGYTSLELSIMGDNFSMLFHPDDQETVIKHLEETAQMSDREISYVEYRIQHKNKEWLWFSSHATVFKRDSSGNTQQILGVAQNISDRKQAEDNLKRQLAAVEASIDGISILKNEEYIYVNNAHLKLFGYSSPEELLTKNWRVLYTLEVVKWFEKDIFPLLKQQKFWRGETIGLRKDGTTFNQEVSFTVTEDGDYICISQDISERQAALHERQQAEIQLRQTNEQLAIANAELARASRLKDEFLANMSHELRTPLNSILGMSEVLQEQTFGELNEQQNQALKLIYRNGKYLLELINDILDLSKIEAGKLDLECSPVSVNELCQHSLSFVKQQAHQKNIRLSYQIEDVTEALNVDERRIRQVLINLLNNAVKFTSEGGRVRLEVRGDIDEKRVCFSVIDNGIGIALEDQARLFQVFVQIDSRLSRRYEGTGLGLVLVKKLVEMHGGTVTLDSQPGKGSCFTVALPWNPGRELPTLTPAKLLDRSAWSGNTPRQSKRPLILLAEDNPDNIQTLLNYLQAKGFDLEVAKNGIEAVQKAVSLHPDLILMDISMPEMDGLEAMRQIRANPQRATLPIIALTAFAMAGDREKCLAAGANEYLAKPVQIRQLVQLIQSFLWENQRNNHEQ</sequence>
<dbReference type="Gene3D" id="3.30.450.40">
    <property type="match status" value="2"/>
</dbReference>
<dbReference type="OrthoDB" id="415806at2"/>
<dbReference type="CDD" id="cd00130">
    <property type="entry name" value="PAS"/>
    <property type="match status" value="3"/>
</dbReference>
<dbReference type="SMART" id="SM00086">
    <property type="entry name" value="PAC"/>
    <property type="match status" value="3"/>
</dbReference>
<dbReference type="SMART" id="SM00448">
    <property type="entry name" value="REC"/>
    <property type="match status" value="1"/>
</dbReference>
<dbReference type="InterPro" id="IPR001610">
    <property type="entry name" value="PAC"/>
</dbReference>
<dbReference type="SMART" id="SM00387">
    <property type="entry name" value="HATPase_c"/>
    <property type="match status" value="1"/>
</dbReference>
<evidence type="ECO:0000256" key="8">
    <source>
        <dbReference type="ARBA" id="ARBA00022777"/>
    </source>
</evidence>
<evidence type="ECO:0000259" key="17">
    <source>
        <dbReference type="PROSITE" id="PS50046"/>
    </source>
</evidence>
<dbReference type="PROSITE" id="PS50110">
    <property type="entry name" value="RESPONSE_REGULATORY"/>
    <property type="match status" value="1"/>
</dbReference>
<evidence type="ECO:0000256" key="12">
    <source>
        <dbReference type="ARBA" id="ARBA00023306"/>
    </source>
</evidence>
<keyword evidence="15" id="KW-0129">CBS domain</keyword>
<feature type="domain" description="CBS" evidence="22">
    <location>
        <begin position="163"/>
        <end position="226"/>
    </location>
</feature>
<dbReference type="FunFam" id="1.10.287.130:FF:000038">
    <property type="entry name" value="Sensory transduction histidine kinase"/>
    <property type="match status" value="1"/>
</dbReference>
<evidence type="ECO:0000313" key="23">
    <source>
        <dbReference type="EMBL" id="VXD17275.1"/>
    </source>
</evidence>
<evidence type="ECO:0000259" key="21">
    <source>
        <dbReference type="PROSITE" id="PS50113"/>
    </source>
</evidence>
<dbReference type="SUPFAM" id="SSF52172">
    <property type="entry name" value="CheY-like"/>
    <property type="match status" value="1"/>
</dbReference>
<comment type="caution">
    <text evidence="23">The sequence shown here is derived from an EMBL/GenBank/DDBJ whole genome shotgun (WGS) entry which is preliminary data.</text>
</comment>
<evidence type="ECO:0000256" key="4">
    <source>
        <dbReference type="ARBA" id="ARBA00012438"/>
    </source>
</evidence>
<evidence type="ECO:0000256" key="16">
    <source>
        <dbReference type="SAM" id="Coils"/>
    </source>
</evidence>
<comment type="subcellular location">
    <subcellularLocation>
        <location evidence="2">Membrane</location>
    </subcellularLocation>
</comment>
<keyword evidence="12" id="KW-0131">Cell cycle</keyword>
<dbReference type="InterPro" id="IPR046342">
    <property type="entry name" value="CBS_dom_sf"/>
</dbReference>
<keyword evidence="7" id="KW-0547">Nucleotide-binding</keyword>
<dbReference type="InterPro" id="IPR000014">
    <property type="entry name" value="PAS"/>
</dbReference>
<dbReference type="InterPro" id="IPR004358">
    <property type="entry name" value="Sig_transdc_His_kin-like_C"/>
</dbReference>
<dbReference type="Gene3D" id="3.30.565.10">
    <property type="entry name" value="Histidine kinase-like ATPase, C-terminal domain"/>
    <property type="match status" value="1"/>
</dbReference>
<evidence type="ECO:0000256" key="3">
    <source>
        <dbReference type="ARBA" id="ARBA00006402"/>
    </source>
</evidence>
<dbReference type="InterPro" id="IPR035965">
    <property type="entry name" value="PAS-like_dom_sf"/>
</dbReference>
<evidence type="ECO:0000259" key="22">
    <source>
        <dbReference type="PROSITE" id="PS51371"/>
    </source>
</evidence>
<dbReference type="InterPro" id="IPR029016">
    <property type="entry name" value="GAF-like_dom_sf"/>
</dbReference>
<evidence type="ECO:0000256" key="1">
    <source>
        <dbReference type="ARBA" id="ARBA00000085"/>
    </source>
</evidence>
<dbReference type="InterPro" id="IPR005467">
    <property type="entry name" value="His_kinase_dom"/>
</dbReference>
<feature type="domain" description="PAC" evidence="21">
    <location>
        <begin position="938"/>
        <end position="991"/>
    </location>
</feature>
<dbReference type="CDD" id="cd17774">
    <property type="entry name" value="CBS_two-component_sensor_histidine_kinase_repeat2"/>
    <property type="match status" value="1"/>
</dbReference>
<dbReference type="PANTHER" id="PTHR43047:SF63">
    <property type="entry name" value="HISTIDINE KINASE"/>
    <property type="match status" value="1"/>
</dbReference>
<dbReference type="CDD" id="cd04620">
    <property type="entry name" value="CBS_two-component_sensor_histidine_kinase_repeat1"/>
    <property type="match status" value="1"/>
</dbReference>
<evidence type="ECO:0000256" key="15">
    <source>
        <dbReference type="PROSITE-ProRule" id="PRU00703"/>
    </source>
</evidence>
<dbReference type="GO" id="GO:0005524">
    <property type="term" value="F:ATP binding"/>
    <property type="evidence" value="ECO:0007669"/>
    <property type="project" value="UniProtKB-KW"/>
</dbReference>
<keyword evidence="24" id="KW-1185">Reference proteome</keyword>
<evidence type="ECO:0000259" key="19">
    <source>
        <dbReference type="PROSITE" id="PS50110"/>
    </source>
</evidence>
<dbReference type="PROSITE" id="PS50046">
    <property type="entry name" value="PHYTOCHROME_2"/>
    <property type="match status" value="2"/>
</dbReference>
<feature type="domain" description="Histidine kinase" evidence="18">
    <location>
        <begin position="1140"/>
        <end position="1361"/>
    </location>
</feature>
<comment type="similarity">
    <text evidence="3">In the N-terminal section; belongs to the phytochrome family.</text>
</comment>
<proteinExistence type="inferred from homology"/>
<feature type="coiled-coil region" evidence="16">
    <location>
        <begin position="293"/>
        <end position="349"/>
    </location>
</feature>
<dbReference type="PROSITE" id="PS51371">
    <property type="entry name" value="CBS"/>
    <property type="match status" value="4"/>
</dbReference>
<dbReference type="SUPFAM" id="SSF47384">
    <property type="entry name" value="Homodimeric domain of signal transducing histidine kinase"/>
    <property type="match status" value="1"/>
</dbReference>
<dbReference type="Gene3D" id="3.40.50.2300">
    <property type="match status" value="1"/>
</dbReference>
<dbReference type="GO" id="GO:0000155">
    <property type="term" value="F:phosphorelay sensor kinase activity"/>
    <property type="evidence" value="ECO:0007669"/>
    <property type="project" value="InterPro"/>
</dbReference>
<keyword evidence="5 14" id="KW-0597">Phosphoprotein</keyword>
<dbReference type="InterPro" id="IPR036097">
    <property type="entry name" value="HisK_dim/P_sf"/>
</dbReference>
<dbReference type="SUPFAM" id="SSF55781">
    <property type="entry name" value="GAF domain-like"/>
    <property type="match status" value="2"/>
</dbReference>
<dbReference type="Gene3D" id="1.10.287.130">
    <property type="match status" value="1"/>
</dbReference>
<evidence type="ECO:0000259" key="20">
    <source>
        <dbReference type="PROSITE" id="PS50112"/>
    </source>
</evidence>
<feature type="domain" description="CBS" evidence="22">
    <location>
        <begin position="96"/>
        <end position="156"/>
    </location>
</feature>
<feature type="domain" description="CBS" evidence="22">
    <location>
        <begin position="17"/>
        <end position="87"/>
    </location>
</feature>
<keyword evidence="16" id="KW-0175">Coiled coil</keyword>
<evidence type="ECO:0000256" key="13">
    <source>
        <dbReference type="ARBA" id="ARBA00074306"/>
    </source>
</evidence>
<dbReference type="Pfam" id="PF00989">
    <property type="entry name" value="PAS"/>
    <property type="match status" value="1"/>
</dbReference>
<dbReference type="Pfam" id="PF02518">
    <property type="entry name" value="HATPase_c"/>
    <property type="match status" value="1"/>
</dbReference>
<feature type="domain" description="Response regulatory" evidence="19">
    <location>
        <begin position="1391"/>
        <end position="1507"/>
    </location>
</feature>
<dbReference type="CDD" id="cd17546">
    <property type="entry name" value="REC_hyHK_CKI1_RcsC-like"/>
    <property type="match status" value="1"/>
</dbReference>
<evidence type="ECO:0000256" key="7">
    <source>
        <dbReference type="ARBA" id="ARBA00022741"/>
    </source>
</evidence>
<evidence type="ECO:0000256" key="9">
    <source>
        <dbReference type="ARBA" id="ARBA00022840"/>
    </source>
</evidence>
<dbReference type="GO" id="GO:0006355">
    <property type="term" value="P:regulation of DNA-templated transcription"/>
    <property type="evidence" value="ECO:0007669"/>
    <property type="project" value="InterPro"/>
</dbReference>
<accession>A0A7Z9DZ91</accession>
<dbReference type="SMART" id="SM00091">
    <property type="entry name" value="PAS"/>
    <property type="match status" value="3"/>
</dbReference>
<dbReference type="SUPFAM" id="SSF55874">
    <property type="entry name" value="ATPase domain of HSP90 chaperone/DNA topoisomerase II/histidine kinase"/>
    <property type="match status" value="1"/>
</dbReference>
<name>A0A7Z9DZ91_9CYAN</name>
<evidence type="ECO:0000259" key="18">
    <source>
        <dbReference type="PROSITE" id="PS50109"/>
    </source>
</evidence>
<dbReference type="InterPro" id="IPR013655">
    <property type="entry name" value="PAS_fold_3"/>
</dbReference>
<keyword evidence="11" id="KW-0472">Membrane</keyword>
<dbReference type="Gene3D" id="3.30.450.20">
    <property type="entry name" value="PAS domain"/>
    <property type="match status" value="3"/>
</dbReference>
<evidence type="ECO:0000256" key="2">
    <source>
        <dbReference type="ARBA" id="ARBA00004370"/>
    </source>
</evidence>
<dbReference type="Pfam" id="PF13426">
    <property type="entry name" value="PAS_9"/>
    <property type="match status" value="1"/>
</dbReference>
<dbReference type="PROSITE" id="PS50113">
    <property type="entry name" value="PAC"/>
    <property type="match status" value="2"/>
</dbReference>
<feature type="domain" description="PAC" evidence="21">
    <location>
        <begin position="422"/>
        <end position="474"/>
    </location>
</feature>
<gene>
    <name evidence="23" type="ORF">PL9631_320040</name>
</gene>
<dbReference type="Proteomes" id="UP000182190">
    <property type="component" value="Unassembled WGS sequence"/>
</dbReference>
<feature type="coiled-coil region" evidence="16">
    <location>
        <begin position="1099"/>
        <end position="1133"/>
    </location>
</feature>
<dbReference type="InterPro" id="IPR013767">
    <property type="entry name" value="PAS_fold"/>
</dbReference>
<keyword evidence="6 23" id="KW-0808">Transferase</keyword>
<dbReference type="InterPro" id="IPR036890">
    <property type="entry name" value="HATPase_C_sf"/>
</dbReference>
<dbReference type="EMBL" id="CZCS02000171">
    <property type="protein sequence ID" value="VXD17275.1"/>
    <property type="molecule type" value="Genomic_DNA"/>
</dbReference>
<feature type="domain" description="PAS" evidence="20">
    <location>
        <begin position="860"/>
        <end position="933"/>
    </location>
</feature>
<dbReference type="SUPFAM" id="SSF55785">
    <property type="entry name" value="PYP-like sensor domain (PAS domain)"/>
    <property type="match status" value="3"/>
</dbReference>
<dbReference type="CDD" id="cd00082">
    <property type="entry name" value="HisKA"/>
    <property type="match status" value="1"/>
</dbReference>
<keyword evidence="8 23" id="KW-0418">Kinase</keyword>
<dbReference type="Pfam" id="PF08447">
    <property type="entry name" value="PAS_3"/>
    <property type="match status" value="1"/>
</dbReference>
<organism evidence="23 24">
    <name type="scientific">Planktothrix paucivesiculata PCC 9631</name>
    <dbReference type="NCBI Taxonomy" id="671071"/>
    <lineage>
        <taxon>Bacteria</taxon>
        <taxon>Bacillati</taxon>
        <taxon>Cyanobacteriota</taxon>
        <taxon>Cyanophyceae</taxon>
        <taxon>Oscillatoriophycideae</taxon>
        <taxon>Oscillatoriales</taxon>
        <taxon>Microcoleaceae</taxon>
        <taxon>Planktothrix</taxon>
    </lineage>
</organism>
<feature type="coiled-coil region" evidence="16">
    <location>
        <begin position="651"/>
        <end position="689"/>
    </location>
</feature>
<dbReference type="InterPro" id="IPR003661">
    <property type="entry name" value="HisK_dim/P_dom"/>
</dbReference>
<dbReference type="GO" id="GO:0005886">
    <property type="term" value="C:plasma membrane"/>
    <property type="evidence" value="ECO:0007669"/>
    <property type="project" value="TreeGrafter"/>
</dbReference>
<feature type="modified residue" description="4-aspartylphosphate" evidence="14">
    <location>
        <position position="1440"/>
    </location>
</feature>
<comment type="catalytic activity">
    <reaction evidence="1">
        <text>ATP + protein L-histidine = ADP + protein N-phospho-L-histidine.</text>
        <dbReference type="EC" id="2.7.13.3"/>
    </reaction>
</comment>
<dbReference type="InterPro" id="IPR003018">
    <property type="entry name" value="GAF"/>
</dbReference>
<keyword evidence="10" id="KW-0902">Two-component regulatory system</keyword>
<dbReference type="Pfam" id="PF00072">
    <property type="entry name" value="Response_reg"/>
    <property type="match status" value="1"/>
</dbReference>
<evidence type="ECO:0000313" key="24">
    <source>
        <dbReference type="Proteomes" id="UP000182190"/>
    </source>
</evidence>
<feature type="domain" description="CBS" evidence="22">
    <location>
        <begin position="234"/>
        <end position="292"/>
    </location>
</feature>
<dbReference type="SUPFAM" id="SSF54631">
    <property type="entry name" value="CBS-domain pair"/>
    <property type="match status" value="2"/>
</dbReference>
<dbReference type="SMART" id="SM00065">
    <property type="entry name" value="GAF"/>
    <property type="match status" value="2"/>
</dbReference>